<organism evidence="3">
    <name type="scientific">Noccaea caerulescens</name>
    <name type="common">Alpine penny-cress</name>
    <name type="synonym">Thlaspi caerulescens</name>
    <dbReference type="NCBI Taxonomy" id="107243"/>
    <lineage>
        <taxon>Eukaryota</taxon>
        <taxon>Viridiplantae</taxon>
        <taxon>Streptophyta</taxon>
        <taxon>Embryophyta</taxon>
        <taxon>Tracheophyta</taxon>
        <taxon>Spermatophyta</taxon>
        <taxon>Magnoliopsida</taxon>
        <taxon>eudicotyledons</taxon>
        <taxon>Gunneridae</taxon>
        <taxon>Pentapetalae</taxon>
        <taxon>rosids</taxon>
        <taxon>malvids</taxon>
        <taxon>Brassicales</taxon>
        <taxon>Brassicaceae</taxon>
        <taxon>Coluteocarpeae</taxon>
        <taxon>Noccaea</taxon>
    </lineage>
</organism>
<reference evidence="3" key="1">
    <citation type="submission" date="2016-07" db="EMBL/GenBank/DDBJ databases">
        <title>De novo transcriptome assembly of four accessions of the metal hyperaccumulator plant Noccaea caerulescens.</title>
        <authorList>
            <person name="Blande D."/>
            <person name="Halimaa P."/>
            <person name="Tervahauta A.I."/>
            <person name="Aarts M.G."/>
            <person name="Karenlampi S.O."/>
        </authorList>
    </citation>
    <scope>NUCLEOTIDE SEQUENCE</scope>
</reference>
<evidence type="ECO:0000313" key="1">
    <source>
        <dbReference type="EMBL" id="JAU07982.1"/>
    </source>
</evidence>
<protein>
    <submittedName>
        <fullName evidence="3">Uncharacterized protein</fullName>
    </submittedName>
</protein>
<accession>A0A1J3I238</accession>
<name>A0A1J3I238_NOCCA</name>
<evidence type="ECO:0000313" key="3">
    <source>
        <dbReference type="EMBL" id="JAU74426.1"/>
    </source>
</evidence>
<proteinExistence type="predicted"/>
<dbReference type="EMBL" id="GEVL01002915">
    <property type="protein sequence ID" value="JAU74426.1"/>
    <property type="molecule type" value="Transcribed_RNA"/>
</dbReference>
<dbReference type="EMBL" id="GEVI01024338">
    <property type="protein sequence ID" value="JAU07982.1"/>
    <property type="molecule type" value="Transcribed_RNA"/>
</dbReference>
<dbReference type="AlphaFoldDB" id="A0A1J3I238"/>
<gene>
    <name evidence="1" type="ORF">GA_TR15912_c4_g1_i1_g.50350</name>
    <name evidence="2" type="ORF">LC_TR5509_c1_g1_i1_g.19203</name>
    <name evidence="3" type="ORF">LE_TR18178_c1_g1_i1_g.58543</name>
</gene>
<evidence type="ECO:0000313" key="2">
    <source>
        <dbReference type="EMBL" id="JAU29213.1"/>
    </source>
</evidence>
<dbReference type="EMBL" id="GEVK01023619">
    <property type="protein sequence ID" value="JAU29213.1"/>
    <property type="molecule type" value="Transcribed_RNA"/>
</dbReference>
<sequence>MLNLKIESVKKDLATKKQESGEEFPIPAIEAREENTRTEKIGVSFGFFHLRNYLVEEEDGDDDHNSPEQIRETVIKLF</sequence>